<dbReference type="InterPro" id="IPR036259">
    <property type="entry name" value="MFS_trans_sf"/>
</dbReference>
<accession>A0AA41U5A5</accession>
<dbReference type="Proteomes" id="UP001165378">
    <property type="component" value="Unassembled WGS sequence"/>
</dbReference>
<evidence type="ECO:0000256" key="7">
    <source>
        <dbReference type="SAM" id="Phobius"/>
    </source>
</evidence>
<organism evidence="8 9">
    <name type="scientific">Yinghuangia soli</name>
    <dbReference type="NCBI Taxonomy" id="2908204"/>
    <lineage>
        <taxon>Bacteria</taxon>
        <taxon>Bacillati</taxon>
        <taxon>Actinomycetota</taxon>
        <taxon>Actinomycetes</taxon>
        <taxon>Kitasatosporales</taxon>
        <taxon>Streptomycetaceae</taxon>
        <taxon>Yinghuangia</taxon>
    </lineage>
</organism>
<feature type="compositionally biased region" description="Pro residues" evidence="6">
    <location>
        <begin position="369"/>
        <end position="392"/>
    </location>
</feature>
<feature type="transmembrane region" description="Helical" evidence="7">
    <location>
        <begin position="101"/>
        <end position="120"/>
    </location>
</feature>
<feature type="transmembrane region" description="Helical" evidence="7">
    <location>
        <begin position="45"/>
        <end position="70"/>
    </location>
</feature>
<comment type="caution">
    <text evidence="8">The sequence shown here is derived from an EMBL/GenBank/DDBJ whole genome shotgun (WGS) entry which is preliminary data.</text>
</comment>
<dbReference type="EMBL" id="JAKFHA010000062">
    <property type="protein sequence ID" value="MCF2533836.1"/>
    <property type="molecule type" value="Genomic_DNA"/>
</dbReference>
<feature type="transmembrane region" description="Helical" evidence="7">
    <location>
        <begin position="218"/>
        <end position="239"/>
    </location>
</feature>
<dbReference type="RefSeq" id="WP_235058600.1">
    <property type="nucleotide sequence ID" value="NZ_JAKFHA010000062.1"/>
</dbReference>
<gene>
    <name evidence="8" type="ORF">LZ495_42380</name>
</gene>
<name>A0AA41U5A5_9ACTN</name>
<keyword evidence="5 7" id="KW-0472">Membrane</keyword>
<dbReference type="PANTHER" id="PTHR23513">
    <property type="entry name" value="INTEGRAL MEMBRANE EFFLUX PROTEIN-RELATED"/>
    <property type="match status" value="1"/>
</dbReference>
<evidence type="ECO:0000313" key="8">
    <source>
        <dbReference type="EMBL" id="MCF2533836.1"/>
    </source>
</evidence>
<reference evidence="8" key="1">
    <citation type="submission" date="2022-01" db="EMBL/GenBank/DDBJ databases">
        <title>Genome-Based Taxonomic Classification of the Phylum Actinobacteria.</title>
        <authorList>
            <person name="Gao Y."/>
        </authorList>
    </citation>
    <scope>NUCLEOTIDE SEQUENCE</scope>
    <source>
        <strain evidence="8">KLBMP 8922</strain>
    </source>
</reference>
<keyword evidence="4 7" id="KW-1133">Transmembrane helix</keyword>
<keyword evidence="2" id="KW-1003">Cell membrane</keyword>
<feature type="non-terminal residue" evidence="8">
    <location>
        <position position="392"/>
    </location>
</feature>
<evidence type="ECO:0000256" key="1">
    <source>
        <dbReference type="ARBA" id="ARBA00004651"/>
    </source>
</evidence>
<evidence type="ECO:0000256" key="4">
    <source>
        <dbReference type="ARBA" id="ARBA00022989"/>
    </source>
</evidence>
<evidence type="ECO:0000256" key="3">
    <source>
        <dbReference type="ARBA" id="ARBA00022692"/>
    </source>
</evidence>
<evidence type="ECO:0000313" key="9">
    <source>
        <dbReference type="Proteomes" id="UP001165378"/>
    </source>
</evidence>
<feature type="region of interest" description="Disordered" evidence="6">
    <location>
        <begin position="357"/>
        <end position="392"/>
    </location>
</feature>
<keyword evidence="9" id="KW-1185">Reference proteome</keyword>
<comment type="subcellular location">
    <subcellularLocation>
        <location evidence="1">Cell membrane</location>
        <topology evidence="1">Multi-pass membrane protein</topology>
    </subcellularLocation>
</comment>
<proteinExistence type="predicted"/>
<sequence length="392" mass="39906">MQTYRVLFRTPEFTPFFANSCALVAAHTISALALGTLVYDATGSPLLAALSMFGPSLTQVVGATVLLSAADRLPPRGALAGIAVCLAVGVAALAVPGLPIAALFAILLAMGLIGSVSGGVRYGLLDEILPSDGYVLGRSVLNMSSGTVQILGFALGAVLVGALSARGALLAAAGLDLAAAAIAYFGLTRRPARSEGRPSISATWRVNRELWSAPQRRSVYLALSVPNGLIVGCESLFVAYAPNHAGLMFAAAAFGMLIGDTLTGRFLSTAWRARLAAPMRLLLAVPYLLFAFDLPVPLAAAVALVASTGFAAGLMLQERLLAITPARIRGQALGLHSAGMLTMQGVGAAIAGAVAQFTSPGGGRRAPGRAPPPPPPPHPTTPPPPPPPPPPP</sequence>
<protein>
    <submittedName>
        <fullName evidence="8">MFS transporter</fullName>
    </submittedName>
</protein>
<feature type="transmembrane region" description="Helical" evidence="7">
    <location>
        <begin position="140"/>
        <end position="162"/>
    </location>
</feature>
<dbReference type="SUPFAM" id="SSF103473">
    <property type="entry name" value="MFS general substrate transporter"/>
    <property type="match status" value="1"/>
</dbReference>
<dbReference type="AlphaFoldDB" id="A0AA41U5A5"/>
<dbReference type="Gene3D" id="1.20.1250.20">
    <property type="entry name" value="MFS general substrate transporter like domains"/>
    <property type="match status" value="1"/>
</dbReference>
<feature type="transmembrane region" description="Helical" evidence="7">
    <location>
        <begin position="275"/>
        <end position="292"/>
    </location>
</feature>
<feature type="transmembrane region" description="Helical" evidence="7">
    <location>
        <begin position="21"/>
        <end position="39"/>
    </location>
</feature>
<evidence type="ECO:0000256" key="2">
    <source>
        <dbReference type="ARBA" id="ARBA00022475"/>
    </source>
</evidence>
<evidence type="ECO:0000256" key="5">
    <source>
        <dbReference type="ARBA" id="ARBA00023136"/>
    </source>
</evidence>
<dbReference type="PANTHER" id="PTHR23513:SF11">
    <property type="entry name" value="STAPHYLOFERRIN A TRANSPORTER"/>
    <property type="match status" value="1"/>
</dbReference>
<feature type="transmembrane region" description="Helical" evidence="7">
    <location>
        <begin position="77"/>
        <end position="95"/>
    </location>
</feature>
<feature type="transmembrane region" description="Helical" evidence="7">
    <location>
        <begin position="245"/>
        <end position="263"/>
    </location>
</feature>
<dbReference type="GO" id="GO:0005886">
    <property type="term" value="C:plasma membrane"/>
    <property type="evidence" value="ECO:0007669"/>
    <property type="project" value="UniProtKB-SubCell"/>
</dbReference>
<feature type="transmembrane region" description="Helical" evidence="7">
    <location>
        <begin position="168"/>
        <end position="187"/>
    </location>
</feature>
<evidence type="ECO:0000256" key="6">
    <source>
        <dbReference type="SAM" id="MobiDB-lite"/>
    </source>
</evidence>
<keyword evidence="3 7" id="KW-0812">Transmembrane</keyword>